<reference evidence="2" key="1">
    <citation type="journal article" date="2020" name="Stud. Mycol.">
        <title>101 Dothideomycetes genomes: a test case for predicting lifestyles and emergence of pathogens.</title>
        <authorList>
            <person name="Haridas S."/>
            <person name="Albert R."/>
            <person name="Binder M."/>
            <person name="Bloem J."/>
            <person name="Labutti K."/>
            <person name="Salamov A."/>
            <person name="Andreopoulos B."/>
            <person name="Baker S."/>
            <person name="Barry K."/>
            <person name="Bills G."/>
            <person name="Bluhm B."/>
            <person name="Cannon C."/>
            <person name="Castanera R."/>
            <person name="Culley D."/>
            <person name="Daum C."/>
            <person name="Ezra D."/>
            <person name="Gonzalez J."/>
            <person name="Henrissat B."/>
            <person name="Kuo A."/>
            <person name="Liang C."/>
            <person name="Lipzen A."/>
            <person name="Lutzoni F."/>
            <person name="Magnuson J."/>
            <person name="Mondo S."/>
            <person name="Nolan M."/>
            <person name="Ohm R."/>
            <person name="Pangilinan J."/>
            <person name="Park H.-J."/>
            <person name="Ramirez L."/>
            <person name="Alfaro M."/>
            <person name="Sun H."/>
            <person name="Tritt A."/>
            <person name="Yoshinaga Y."/>
            <person name="Zwiers L.-H."/>
            <person name="Turgeon B."/>
            <person name="Goodwin S."/>
            <person name="Spatafora J."/>
            <person name="Crous P."/>
            <person name="Grigoriev I."/>
        </authorList>
    </citation>
    <scope>NUCLEOTIDE SEQUENCE</scope>
    <source>
        <strain evidence="2">CBS 627.86</strain>
    </source>
</reference>
<keyword evidence="3" id="KW-1185">Reference proteome</keyword>
<protein>
    <submittedName>
        <fullName evidence="2">Uncharacterized protein</fullName>
    </submittedName>
</protein>
<gene>
    <name evidence="2" type="ORF">BDV96DRAFT_561943</name>
</gene>
<accession>A0A6A5ZVT9</accession>
<evidence type="ECO:0000313" key="3">
    <source>
        <dbReference type="Proteomes" id="UP000799770"/>
    </source>
</evidence>
<keyword evidence="1" id="KW-0175">Coiled coil</keyword>
<dbReference type="Proteomes" id="UP000799770">
    <property type="component" value="Unassembled WGS sequence"/>
</dbReference>
<organism evidence="2 3">
    <name type="scientific">Lophiotrema nucula</name>
    <dbReference type="NCBI Taxonomy" id="690887"/>
    <lineage>
        <taxon>Eukaryota</taxon>
        <taxon>Fungi</taxon>
        <taxon>Dikarya</taxon>
        <taxon>Ascomycota</taxon>
        <taxon>Pezizomycotina</taxon>
        <taxon>Dothideomycetes</taxon>
        <taxon>Pleosporomycetidae</taxon>
        <taxon>Pleosporales</taxon>
        <taxon>Lophiotremataceae</taxon>
        <taxon>Lophiotrema</taxon>
    </lineage>
</organism>
<proteinExistence type="predicted"/>
<sequence length="232" mass="27704">MSHNQSGSMEERPEEESRLAKEKLELYRSRIERLQQDLDNVENENWHFKADFAEQEKTVRVARLCNRNYRKEIKSLQQQLQLVTNAEGEYARKLLKIYNFTKEQEAELDVVYNELERLDNEIQAHKSAKFTESLGNLHLEDPALTIEQLRVQLAETNQQLAQKNQKLAHKDQQLLNQSEQLVRKTQQLTNQKQRLTYKDQQLDQSNERITLLEHKVKDIKYEELSRDMKRVK</sequence>
<evidence type="ECO:0000313" key="2">
    <source>
        <dbReference type="EMBL" id="KAF2123084.1"/>
    </source>
</evidence>
<feature type="coiled-coil region" evidence="1">
    <location>
        <begin position="17"/>
        <end position="177"/>
    </location>
</feature>
<dbReference type="EMBL" id="ML977310">
    <property type="protein sequence ID" value="KAF2123084.1"/>
    <property type="molecule type" value="Genomic_DNA"/>
</dbReference>
<dbReference type="AlphaFoldDB" id="A0A6A5ZVT9"/>
<evidence type="ECO:0000256" key="1">
    <source>
        <dbReference type="SAM" id="Coils"/>
    </source>
</evidence>
<name>A0A6A5ZVT9_9PLEO</name>